<dbReference type="PANTHER" id="PTHR34056:SF3">
    <property type="entry name" value="OS07G0557700 PROTEIN"/>
    <property type="match status" value="1"/>
</dbReference>
<protein>
    <recommendedName>
        <fullName evidence="4">SPARK domain-containing protein</fullName>
    </recommendedName>
</protein>
<feature type="non-terminal residue" evidence="2">
    <location>
        <position position="317"/>
    </location>
</feature>
<evidence type="ECO:0000256" key="1">
    <source>
        <dbReference type="SAM" id="MobiDB-lite"/>
    </source>
</evidence>
<proteinExistence type="predicted"/>
<sequence length="317" mass="33862">WMVAASGDGIASSEQQSSGDSNTIPALPVIQQPHKETCRLDLSEELFGGVKEACGEGKTLDRSRCCPVLAAWLYAAHARTALQPSAAPPLSSSSEQLPVLPDDSQACVNSLQSSLNTRGIHIPRPNATCDAILCFCGIRLHQLTSLTCPAAFNLSAPHHPNATSSASALRALETNCTDPSYQGCTKCLKTLDKLKGKPGKNGGFSERTSRMYGRDCELMGLTWLLAKNKTAYIPTVSAVLRAVMYSTHPPRQSHCSPDQENMPLALDSIQLYKTSTASATATAVASTTPLCLAALLLLLFFNVFQEIVITGLQNRSV</sequence>
<feature type="region of interest" description="Disordered" evidence="1">
    <location>
        <begin position="1"/>
        <end position="26"/>
    </location>
</feature>
<keyword evidence="3" id="KW-1185">Reference proteome</keyword>
<feature type="compositionally biased region" description="Polar residues" evidence="1">
    <location>
        <begin position="12"/>
        <end position="24"/>
    </location>
</feature>
<name>A0AA38GKQ0_TAXCH</name>
<dbReference type="Proteomes" id="UP000824469">
    <property type="component" value="Unassembled WGS sequence"/>
</dbReference>
<dbReference type="EMBL" id="JAHRHJ020000003">
    <property type="protein sequence ID" value="KAH9323459.1"/>
    <property type="molecule type" value="Genomic_DNA"/>
</dbReference>
<gene>
    <name evidence="2" type="ORF">KI387_018098</name>
</gene>
<dbReference type="OMA" id="TESQICR"/>
<dbReference type="AlphaFoldDB" id="A0AA38GKQ0"/>
<dbReference type="InterPro" id="IPR040376">
    <property type="entry name" value="At4g28100-like"/>
</dbReference>
<comment type="caution">
    <text evidence="2">The sequence shown here is derived from an EMBL/GenBank/DDBJ whole genome shotgun (WGS) entry which is preliminary data.</text>
</comment>
<reference evidence="2 3" key="1">
    <citation type="journal article" date="2021" name="Nat. Plants">
        <title>The Taxus genome provides insights into paclitaxel biosynthesis.</title>
        <authorList>
            <person name="Xiong X."/>
            <person name="Gou J."/>
            <person name="Liao Q."/>
            <person name="Li Y."/>
            <person name="Zhou Q."/>
            <person name="Bi G."/>
            <person name="Li C."/>
            <person name="Du R."/>
            <person name="Wang X."/>
            <person name="Sun T."/>
            <person name="Guo L."/>
            <person name="Liang H."/>
            <person name="Lu P."/>
            <person name="Wu Y."/>
            <person name="Zhang Z."/>
            <person name="Ro D.K."/>
            <person name="Shang Y."/>
            <person name="Huang S."/>
            <person name="Yan J."/>
        </authorList>
    </citation>
    <scope>NUCLEOTIDE SEQUENCE [LARGE SCALE GENOMIC DNA]</scope>
    <source>
        <strain evidence="2">Ta-2019</strain>
    </source>
</reference>
<evidence type="ECO:0000313" key="2">
    <source>
        <dbReference type="EMBL" id="KAH9323459.1"/>
    </source>
</evidence>
<organism evidence="2 3">
    <name type="scientific">Taxus chinensis</name>
    <name type="common">Chinese yew</name>
    <name type="synonym">Taxus wallichiana var. chinensis</name>
    <dbReference type="NCBI Taxonomy" id="29808"/>
    <lineage>
        <taxon>Eukaryota</taxon>
        <taxon>Viridiplantae</taxon>
        <taxon>Streptophyta</taxon>
        <taxon>Embryophyta</taxon>
        <taxon>Tracheophyta</taxon>
        <taxon>Spermatophyta</taxon>
        <taxon>Pinopsida</taxon>
        <taxon>Pinidae</taxon>
        <taxon>Conifers II</taxon>
        <taxon>Cupressales</taxon>
        <taxon>Taxaceae</taxon>
        <taxon>Taxus</taxon>
    </lineage>
</organism>
<accession>A0AA38GKQ0</accession>
<evidence type="ECO:0008006" key="4">
    <source>
        <dbReference type="Google" id="ProtNLM"/>
    </source>
</evidence>
<evidence type="ECO:0000313" key="3">
    <source>
        <dbReference type="Proteomes" id="UP000824469"/>
    </source>
</evidence>
<dbReference type="PANTHER" id="PTHR34056">
    <property type="entry name" value="GPI-ANCHORED PROTEIN"/>
    <property type="match status" value="1"/>
</dbReference>